<feature type="domain" description="FAD-binding" evidence="2">
    <location>
        <begin position="7"/>
        <end position="351"/>
    </location>
</feature>
<evidence type="ECO:0000313" key="4">
    <source>
        <dbReference type="Proteomes" id="UP001596548"/>
    </source>
</evidence>
<dbReference type="InterPro" id="IPR050631">
    <property type="entry name" value="PheA/TfdB_FAD_monoxygenase"/>
</dbReference>
<dbReference type="PANTHER" id="PTHR43476">
    <property type="entry name" value="3-(3-HYDROXY-PHENYL)PROPIONATE/3-HYDROXYCINNAMIC ACID HYDROXYLASE"/>
    <property type="match status" value="1"/>
</dbReference>
<dbReference type="RefSeq" id="WP_378965065.1">
    <property type="nucleotide sequence ID" value="NZ_JBHTBJ010000003.1"/>
</dbReference>
<name>A0ABW2HKZ1_9ACTN</name>
<dbReference type="InterPro" id="IPR036188">
    <property type="entry name" value="FAD/NAD-bd_sf"/>
</dbReference>
<reference evidence="4" key="1">
    <citation type="journal article" date="2019" name="Int. J. Syst. Evol. Microbiol.">
        <title>The Global Catalogue of Microorganisms (GCM) 10K type strain sequencing project: providing services to taxonomists for standard genome sequencing and annotation.</title>
        <authorList>
            <consortium name="The Broad Institute Genomics Platform"/>
            <consortium name="The Broad Institute Genome Sequencing Center for Infectious Disease"/>
            <person name="Wu L."/>
            <person name="Ma J."/>
        </authorList>
    </citation>
    <scope>NUCLEOTIDE SEQUENCE [LARGE SCALE GENOMIC DNA]</scope>
    <source>
        <strain evidence="4">XZYJT-10</strain>
    </source>
</reference>
<dbReference type="SUPFAM" id="SSF51905">
    <property type="entry name" value="FAD/NAD(P)-binding domain"/>
    <property type="match status" value="1"/>
</dbReference>
<evidence type="ECO:0000313" key="3">
    <source>
        <dbReference type="EMBL" id="MFC7273501.1"/>
    </source>
</evidence>
<proteinExistence type="predicted"/>
<keyword evidence="4" id="KW-1185">Reference proteome</keyword>
<keyword evidence="1" id="KW-0560">Oxidoreductase</keyword>
<comment type="caution">
    <text evidence="3">The sequence shown here is derived from an EMBL/GenBank/DDBJ whole genome shotgun (WGS) entry which is preliminary data.</text>
</comment>
<gene>
    <name evidence="3" type="ORF">ACFQS1_05885</name>
</gene>
<dbReference type="Proteomes" id="UP001596548">
    <property type="component" value="Unassembled WGS sequence"/>
</dbReference>
<dbReference type="InterPro" id="IPR002938">
    <property type="entry name" value="FAD-bd"/>
</dbReference>
<protein>
    <submittedName>
        <fullName evidence="3">FAD-dependent oxidoreductase</fullName>
    </submittedName>
</protein>
<evidence type="ECO:0000256" key="1">
    <source>
        <dbReference type="ARBA" id="ARBA00023002"/>
    </source>
</evidence>
<accession>A0ABW2HKZ1</accession>
<organism evidence="3 4">
    <name type="scientific">Paractinoplanes rhizophilus</name>
    <dbReference type="NCBI Taxonomy" id="1416877"/>
    <lineage>
        <taxon>Bacteria</taxon>
        <taxon>Bacillati</taxon>
        <taxon>Actinomycetota</taxon>
        <taxon>Actinomycetes</taxon>
        <taxon>Micromonosporales</taxon>
        <taxon>Micromonosporaceae</taxon>
        <taxon>Paractinoplanes</taxon>
    </lineage>
</organism>
<dbReference type="PANTHER" id="PTHR43476:SF5">
    <property type="entry name" value="FAD-DEPENDENT MONOOXYGENASE"/>
    <property type="match status" value="1"/>
</dbReference>
<evidence type="ECO:0000259" key="2">
    <source>
        <dbReference type="Pfam" id="PF01494"/>
    </source>
</evidence>
<dbReference type="Gene3D" id="3.50.50.60">
    <property type="entry name" value="FAD/NAD(P)-binding domain"/>
    <property type="match status" value="2"/>
</dbReference>
<dbReference type="EMBL" id="JBHTBJ010000003">
    <property type="protein sequence ID" value="MFC7273501.1"/>
    <property type="molecule type" value="Genomic_DNA"/>
</dbReference>
<dbReference type="Pfam" id="PF01494">
    <property type="entry name" value="FAD_binding_3"/>
    <property type="match status" value="1"/>
</dbReference>
<sequence length="433" mass="47285">MRAIISDYDVIVCGAGAGGLTVAAEFGRQGRRVLLLDKLTDTVETFKGELLQPGSLVTLERLDALDKLLASGATRINRLVSTTADGVELCAMDYRWLPSRHNHCLTHTYKGILDNFIGILPASVEFRRGVSVSRAVRGDDGRVGGVEIRTSSGLRTVRAPLVVAADGHSSKLRSQLGIETSPIPYAHQVVAIDLTDVPSLASQATTFITPRGMRVMYPMPNAGGRLYLQIAKGLVNQIGKESLREWVDQAIAECPALAPMTEAIHRGLPGSRVLSARRFVAPEFYRDGMPLLGDAAHAVHPMAGQGMNAAIADAVALAAFFDEIDLTDRRPVDRALQRYAAKRIPEVRTLSEFSHRFADLFTDTLTAARYAKTRYVLRCHGSNERLCYKIMHNISGLGYLRFSALDRLQQVGFPDRHAHRLPAATPIPEPIAS</sequence>
<dbReference type="PRINTS" id="PR00420">
    <property type="entry name" value="RNGMNOXGNASE"/>
</dbReference>